<accession>A0A8J5JME6</accession>
<evidence type="ECO:0000313" key="3">
    <source>
        <dbReference type="Proteomes" id="UP000747542"/>
    </source>
</evidence>
<dbReference type="EMBL" id="JAHLQT010031318">
    <property type="protein sequence ID" value="KAG7160321.1"/>
    <property type="molecule type" value="Genomic_DNA"/>
</dbReference>
<dbReference type="Gene3D" id="3.40.50.1820">
    <property type="entry name" value="alpha/beta hydrolase"/>
    <property type="match status" value="1"/>
</dbReference>
<dbReference type="InterPro" id="IPR029058">
    <property type="entry name" value="AB_hydrolase_fold"/>
</dbReference>
<dbReference type="GO" id="GO:0006629">
    <property type="term" value="P:lipid metabolic process"/>
    <property type="evidence" value="ECO:0007669"/>
    <property type="project" value="InterPro"/>
</dbReference>
<feature type="non-terminal residue" evidence="2">
    <location>
        <position position="484"/>
    </location>
</feature>
<keyword evidence="3" id="KW-1185">Reference proteome</keyword>
<evidence type="ECO:0000313" key="2">
    <source>
        <dbReference type="EMBL" id="KAG7160321.1"/>
    </source>
</evidence>
<name>A0A8J5JME6_HOMAM</name>
<dbReference type="Proteomes" id="UP000747542">
    <property type="component" value="Unassembled WGS sequence"/>
</dbReference>
<gene>
    <name evidence="2" type="primary">PLA2G15-L</name>
    <name evidence="2" type="ORF">Hamer_G021281</name>
</gene>
<dbReference type="AlphaFoldDB" id="A0A8J5JME6"/>
<protein>
    <submittedName>
        <fullName evidence="2">Group XV phospholipase A2-like</fullName>
    </submittedName>
</protein>
<feature type="region of interest" description="Disordered" evidence="1">
    <location>
        <begin position="29"/>
        <end position="52"/>
    </location>
</feature>
<organism evidence="2 3">
    <name type="scientific">Homarus americanus</name>
    <name type="common">American lobster</name>
    <dbReference type="NCBI Taxonomy" id="6706"/>
    <lineage>
        <taxon>Eukaryota</taxon>
        <taxon>Metazoa</taxon>
        <taxon>Ecdysozoa</taxon>
        <taxon>Arthropoda</taxon>
        <taxon>Crustacea</taxon>
        <taxon>Multicrustacea</taxon>
        <taxon>Malacostraca</taxon>
        <taxon>Eumalacostraca</taxon>
        <taxon>Eucarida</taxon>
        <taxon>Decapoda</taxon>
        <taxon>Pleocyemata</taxon>
        <taxon>Astacidea</taxon>
        <taxon>Nephropoidea</taxon>
        <taxon>Nephropidae</taxon>
        <taxon>Homarus</taxon>
    </lineage>
</organism>
<proteinExistence type="predicted"/>
<sequence>DVNPQKTGVIDWKHIARVAVCKASPSTQAPASHKLTTGHNLSHPVPTVPGDGGSQIEAKIDKPSVIHYICTKKNDWFDLWLNMELLVPYIIDCWVDNMKLVYDNVTRTTKNAPGVQTRIPGFGNSSTVEWLDPSQRSLTGYFKDVVNAIIPLGYERGVTVRGAPFDFRRAPNEHQEYFQKLRQLIEETYRYCGQKVVLVLHSMGAPMTQYFLNHQPQHWKDKHIESVVALAGDNLGIYVISATKVRAEQRSAPSLAFLLPSAELWGPDEVLVQTLTKNYTASNFKDLFEALNLPDAYNMYLDTKDLLKDAPAPGVELHCLHGEGIDTVEKLVYANGKFPDSPVLVNGGGDGTVNTRSAELPLKWTNKQTKKIYYKTYKGVDHMGILRSKGSISYIVELLTNITNKNELLAKKKMDNLQKLEKKTIKTKLPVTAKFGENVAGKEFRNIIESLSKSEHTEKRTIENREVNSIIGDWEAHPSGKGLL</sequence>
<dbReference type="GO" id="GO:0008374">
    <property type="term" value="F:O-acyltransferase activity"/>
    <property type="evidence" value="ECO:0007669"/>
    <property type="project" value="InterPro"/>
</dbReference>
<dbReference type="Pfam" id="PF02450">
    <property type="entry name" value="LCAT"/>
    <property type="match status" value="1"/>
</dbReference>
<evidence type="ECO:0000256" key="1">
    <source>
        <dbReference type="SAM" id="MobiDB-lite"/>
    </source>
</evidence>
<dbReference type="PANTHER" id="PTHR11440">
    <property type="entry name" value="LECITHIN-CHOLESTEROL ACYLTRANSFERASE-RELATED"/>
    <property type="match status" value="1"/>
</dbReference>
<comment type="caution">
    <text evidence="2">The sequence shown here is derived from an EMBL/GenBank/DDBJ whole genome shotgun (WGS) entry which is preliminary data.</text>
</comment>
<dbReference type="InterPro" id="IPR003386">
    <property type="entry name" value="LACT/PDAT_acylTrfase"/>
</dbReference>
<dbReference type="SUPFAM" id="SSF53474">
    <property type="entry name" value="alpha/beta-Hydrolases"/>
    <property type="match status" value="1"/>
</dbReference>
<reference evidence="2" key="1">
    <citation type="journal article" date="2021" name="Sci. Adv.">
        <title>The American lobster genome reveals insights on longevity, neural, and immune adaptations.</title>
        <authorList>
            <person name="Polinski J.M."/>
            <person name="Zimin A.V."/>
            <person name="Clark K.F."/>
            <person name="Kohn A.B."/>
            <person name="Sadowski N."/>
            <person name="Timp W."/>
            <person name="Ptitsyn A."/>
            <person name="Khanna P."/>
            <person name="Romanova D.Y."/>
            <person name="Williams P."/>
            <person name="Greenwood S.J."/>
            <person name="Moroz L.L."/>
            <person name="Walt D.R."/>
            <person name="Bodnar A.G."/>
        </authorList>
    </citation>
    <scope>NUCLEOTIDE SEQUENCE</scope>
    <source>
        <strain evidence="2">GMGI-L3</strain>
    </source>
</reference>
<feature type="compositionally biased region" description="Polar residues" evidence="1">
    <location>
        <begin position="29"/>
        <end position="40"/>
    </location>
</feature>